<feature type="chain" id="PRO_5020889064" evidence="3">
    <location>
        <begin position="25"/>
        <end position="321"/>
    </location>
</feature>
<keyword evidence="1" id="KW-0677">Repeat</keyword>
<comment type="caution">
    <text evidence="4">The sequence shown here is derived from an EMBL/GenBank/DDBJ whole genome shotgun (WGS) entry which is preliminary data.</text>
</comment>
<dbReference type="Gene3D" id="1.25.40.10">
    <property type="entry name" value="Tetratricopeptide repeat domain"/>
    <property type="match status" value="1"/>
</dbReference>
<dbReference type="InterPro" id="IPR051012">
    <property type="entry name" value="CellSynth/LPSAsmb/PSIAsmb"/>
</dbReference>
<feature type="signal peptide" evidence="3">
    <location>
        <begin position="1"/>
        <end position="24"/>
    </location>
</feature>
<dbReference type="PANTHER" id="PTHR45586">
    <property type="entry name" value="TPR REPEAT-CONTAINING PROTEIN PA4667"/>
    <property type="match status" value="1"/>
</dbReference>
<dbReference type="InterPro" id="IPR011990">
    <property type="entry name" value="TPR-like_helical_dom_sf"/>
</dbReference>
<protein>
    <submittedName>
        <fullName evidence="4">TPR repeat</fullName>
    </submittedName>
</protein>
<dbReference type="InterPro" id="IPR019734">
    <property type="entry name" value="TPR_rpt"/>
</dbReference>
<keyword evidence="2" id="KW-0802">TPR repeat</keyword>
<reference evidence="4 5" key="1">
    <citation type="submission" date="2018-11" db="EMBL/GenBank/DDBJ databases">
        <authorList>
            <person name="Mardanov A.V."/>
            <person name="Ravin N.V."/>
            <person name="Dedysh S.N."/>
        </authorList>
    </citation>
    <scope>NUCLEOTIDE SEQUENCE [LARGE SCALE GENOMIC DNA]</scope>
    <source>
        <strain evidence="4 5">AF10</strain>
    </source>
</reference>
<accession>A0A4Q0T357</accession>
<evidence type="ECO:0000256" key="2">
    <source>
        <dbReference type="ARBA" id="ARBA00022803"/>
    </source>
</evidence>
<dbReference type="SUPFAM" id="SSF48452">
    <property type="entry name" value="TPR-like"/>
    <property type="match status" value="2"/>
</dbReference>
<dbReference type="Pfam" id="PF14559">
    <property type="entry name" value="TPR_19"/>
    <property type="match status" value="1"/>
</dbReference>
<dbReference type="Proteomes" id="UP000289437">
    <property type="component" value="Unassembled WGS sequence"/>
</dbReference>
<dbReference type="PANTHER" id="PTHR45586:SF1">
    <property type="entry name" value="LIPOPOLYSACCHARIDE ASSEMBLY PROTEIN B"/>
    <property type="match status" value="1"/>
</dbReference>
<organism evidence="4 5">
    <name type="scientific">Granulicella sibirica</name>
    <dbReference type="NCBI Taxonomy" id="2479048"/>
    <lineage>
        <taxon>Bacteria</taxon>
        <taxon>Pseudomonadati</taxon>
        <taxon>Acidobacteriota</taxon>
        <taxon>Terriglobia</taxon>
        <taxon>Terriglobales</taxon>
        <taxon>Acidobacteriaceae</taxon>
        <taxon>Granulicella</taxon>
    </lineage>
</organism>
<name>A0A4Q0T357_9BACT</name>
<keyword evidence="5" id="KW-1185">Reference proteome</keyword>
<sequence length="321" mass="34015">MNMLPTKRSMLLGVLLIQAPLLYADASKAFTALQHGRVDEAEQSLRTILAATPNDAYAHQLLCRVFYAQEQAEKAVAECEAAVAAAPNDSVDLMWLARAYGQKASHAGPIAGYSLGKKVGQTFKRAVEADPSNLDAVNDLGEFYTQAPGIVGGGVDKARPLVDTLQSRSPGKAHRLLAYIAESSGDSPTAEAEFKKAIDAGHTTDAYMDLGNFYEMHHKPDQAFAAVNAGLAADREHGPPLMDAATILIAAKRGQDIAERALSDYLSSPNQTDEAPVFKAHVILGKLLAKRGDNAGAQREFAAARALAANFSAARDASKGA</sequence>
<evidence type="ECO:0000256" key="3">
    <source>
        <dbReference type="SAM" id="SignalP"/>
    </source>
</evidence>
<dbReference type="SMART" id="SM00028">
    <property type="entry name" value="TPR"/>
    <property type="match status" value="4"/>
</dbReference>
<evidence type="ECO:0000256" key="1">
    <source>
        <dbReference type="ARBA" id="ARBA00022737"/>
    </source>
</evidence>
<dbReference type="EMBL" id="RDSM01000001">
    <property type="protein sequence ID" value="RXH56900.1"/>
    <property type="molecule type" value="Genomic_DNA"/>
</dbReference>
<gene>
    <name evidence="4" type="ORF">GRAN_0210</name>
</gene>
<evidence type="ECO:0000313" key="4">
    <source>
        <dbReference type="EMBL" id="RXH56900.1"/>
    </source>
</evidence>
<keyword evidence="3" id="KW-0732">Signal</keyword>
<reference evidence="5" key="2">
    <citation type="submission" date="2019-02" db="EMBL/GenBank/DDBJ databases">
        <title>Granulicella sibirica sp. nov., a psychrotolerant acidobacterium isolated from an organic soil layer in forested tundra, West Siberia.</title>
        <authorList>
            <person name="Oshkin I.Y."/>
            <person name="Kulichevskaya I.S."/>
            <person name="Rijpstra W.I.C."/>
            <person name="Sinninghe Damste J.S."/>
            <person name="Rakitin A.L."/>
            <person name="Ravin N.V."/>
            <person name="Dedysh S.N."/>
        </authorList>
    </citation>
    <scope>NUCLEOTIDE SEQUENCE [LARGE SCALE GENOMIC DNA]</scope>
    <source>
        <strain evidence="5">AF10</strain>
    </source>
</reference>
<dbReference type="AlphaFoldDB" id="A0A4Q0T357"/>
<proteinExistence type="predicted"/>
<evidence type="ECO:0000313" key="5">
    <source>
        <dbReference type="Proteomes" id="UP000289437"/>
    </source>
</evidence>